<keyword evidence="5" id="KW-0460">Magnesium</keyword>
<dbReference type="Proteomes" id="UP001501570">
    <property type="component" value="Unassembled WGS sequence"/>
</dbReference>
<reference evidence="8" key="1">
    <citation type="journal article" date="2019" name="Int. J. Syst. Evol. Microbiol.">
        <title>The Global Catalogue of Microorganisms (GCM) 10K type strain sequencing project: providing services to taxonomists for standard genome sequencing and annotation.</title>
        <authorList>
            <consortium name="The Broad Institute Genomics Platform"/>
            <consortium name="The Broad Institute Genome Sequencing Center for Infectious Disease"/>
            <person name="Wu L."/>
            <person name="Ma J."/>
        </authorList>
    </citation>
    <scope>NUCLEOTIDE SEQUENCE [LARGE SCALE GENOMIC DNA]</scope>
    <source>
        <strain evidence="8">JCM 18304</strain>
    </source>
</reference>
<evidence type="ECO:0000256" key="4">
    <source>
        <dbReference type="ARBA" id="ARBA00022723"/>
    </source>
</evidence>
<dbReference type="PROSITE" id="PS00444">
    <property type="entry name" value="POLYPRENYL_SYNTHASE_2"/>
    <property type="match status" value="1"/>
</dbReference>
<comment type="cofactor">
    <cofactor evidence="1">
        <name>Mg(2+)</name>
        <dbReference type="ChEBI" id="CHEBI:18420"/>
    </cofactor>
</comment>
<dbReference type="SFLD" id="SFLDS00005">
    <property type="entry name" value="Isoprenoid_Synthase_Type_I"/>
    <property type="match status" value="1"/>
</dbReference>
<name>A0ABP9RGU3_9ACTN</name>
<dbReference type="Gene3D" id="1.10.600.10">
    <property type="entry name" value="Farnesyl Diphosphate Synthase"/>
    <property type="match status" value="1"/>
</dbReference>
<comment type="similarity">
    <text evidence="2 6">Belongs to the FPP/GGPP synthase family.</text>
</comment>
<evidence type="ECO:0000313" key="8">
    <source>
        <dbReference type="Proteomes" id="UP001501570"/>
    </source>
</evidence>
<dbReference type="InterPro" id="IPR008949">
    <property type="entry name" value="Isoprenoid_synthase_dom_sf"/>
</dbReference>
<dbReference type="EMBL" id="BAABJQ010000001">
    <property type="protein sequence ID" value="GAA5177526.1"/>
    <property type="molecule type" value="Genomic_DNA"/>
</dbReference>
<sequence>MVGAVPSSSINIPLFDPELESAVAATLVRVEEGLHAAVFSGDPLIAEAARHLVDAGGKRFRPLLVAISAQFGEYHRPEVVSAAEVVELTHLATLYHDDVMDEALLRRGAPSANARWSNSVAILVGDFLFARAADVAAQLGPEAVRIQASTFSRLVHGQIAETVGPRDAPPVEHYLYVLAEKTGSLMATSARFGAMFSGAPTDQVEALARYGEAMGIAFQLSDDLIDIASESPQSGKTPGTDLREGVPTLPVLYALASDETDAASVRLRDLLADGPVTDDDRHAEALGLLRESAALKRARETVRGYAEQAREHLAPLPDTAARRALEHLCEFIADRTS</sequence>
<organism evidence="7 8">
    <name type="scientific">Rugosimonospora acidiphila</name>
    <dbReference type="NCBI Taxonomy" id="556531"/>
    <lineage>
        <taxon>Bacteria</taxon>
        <taxon>Bacillati</taxon>
        <taxon>Actinomycetota</taxon>
        <taxon>Actinomycetes</taxon>
        <taxon>Micromonosporales</taxon>
        <taxon>Micromonosporaceae</taxon>
        <taxon>Rugosimonospora</taxon>
    </lineage>
</organism>
<evidence type="ECO:0000256" key="1">
    <source>
        <dbReference type="ARBA" id="ARBA00001946"/>
    </source>
</evidence>
<dbReference type="InterPro" id="IPR033749">
    <property type="entry name" value="Polyprenyl_synt_CS"/>
</dbReference>
<evidence type="ECO:0000256" key="5">
    <source>
        <dbReference type="ARBA" id="ARBA00022842"/>
    </source>
</evidence>
<dbReference type="PANTHER" id="PTHR12001">
    <property type="entry name" value="GERANYLGERANYL PYROPHOSPHATE SYNTHASE"/>
    <property type="match status" value="1"/>
</dbReference>
<dbReference type="InterPro" id="IPR000092">
    <property type="entry name" value="Polyprenyl_synt"/>
</dbReference>
<dbReference type="PANTHER" id="PTHR12001:SF69">
    <property type="entry name" value="ALL TRANS-POLYPRENYL-DIPHOSPHATE SYNTHASE PDSS1"/>
    <property type="match status" value="1"/>
</dbReference>
<dbReference type="SUPFAM" id="SSF48576">
    <property type="entry name" value="Terpenoid synthases"/>
    <property type="match status" value="1"/>
</dbReference>
<evidence type="ECO:0000256" key="2">
    <source>
        <dbReference type="ARBA" id="ARBA00006706"/>
    </source>
</evidence>
<evidence type="ECO:0000313" key="7">
    <source>
        <dbReference type="EMBL" id="GAA5177526.1"/>
    </source>
</evidence>
<gene>
    <name evidence="7" type="ORF">GCM10023322_02420</name>
</gene>
<comment type="caution">
    <text evidence="7">The sequence shown here is derived from an EMBL/GenBank/DDBJ whole genome shotgun (WGS) entry which is preliminary data.</text>
</comment>
<dbReference type="SFLD" id="SFLDG01017">
    <property type="entry name" value="Polyprenyl_Transferase_Like"/>
    <property type="match status" value="1"/>
</dbReference>
<evidence type="ECO:0000256" key="6">
    <source>
        <dbReference type="RuleBase" id="RU004466"/>
    </source>
</evidence>
<protein>
    <submittedName>
        <fullName evidence="7">Polyprenyl synthetase family protein</fullName>
    </submittedName>
</protein>
<dbReference type="Pfam" id="PF00348">
    <property type="entry name" value="polyprenyl_synt"/>
    <property type="match status" value="1"/>
</dbReference>
<evidence type="ECO:0000256" key="3">
    <source>
        <dbReference type="ARBA" id="ARBA00022679"/>
    </source>
</evidence>
<keyword evidence="4" id="KW-0479">Metal-binding</keyword>
<dbReference type="CDD" id="cd00685">
    <property type="entry name" value="Trans_IPPS_HT"/>
    <property type="match status" value="1"/>
</dbReference>
<keyword evidence="3 6" id="KW-0808">Transferase</keyword>
<accession>A0ABP9RGU3</accession>
<keyword evidence="8" id="KW-1185">Reference proteome</keyword>
<proteinExistence type="inferred from homology"/>